<keyword evidence="2" id="KW-1185">Reference proteome</keyword>
<name>A0ACC1QAN6_9HYPO</name>
<dbReference type="EMBL" id="JANAKD010003562">
    <property type="protein sequence ID" value="KAJ3472045.1"/>
    <property type="molecule type" value="Genomic_DNA"/>
</dbReference>
<reference evidence="1" key="1">
    <citation type="submission" date="2022-07" db="EMBL/GenBank/DDBJ databases">
        <title>Genome Sequence of Lecanicillium saksenae.</title>
        <authorList>
            <person name="Buettner E."/>
        </authorList>
    </citation>
    <scope>NUCLEOTIDE SEQUENCE</scope>
    <source>
        <strain evidence="1">VT-O1</strain>
    </source>
</reference>
<accession>A0ACC1QAN6</accession>
<comment type="caution">
    <text evidence="1">The sequence shown here is derived from an EMBL/GenBank/DDBJ whole genome shotgun (WGS) entry which is preliminary data.</text>
</comment>
<sequence>MQKHAGYGQAGVYEVRNLEVDDGNLILDALLDRSSLEIFSREGAMMSATIFPRYKESTNIAIQADGGQVTLQSFTLTQLGSAWC</sequence>
<protein>
    <submittedName>
        <fullName evidence="1">Uncharacterized protein</fullName>
    </submittedName>
</protein>
<evidence type="ECO:0000313" key="1">
    <source>
        <dbReference type="EMBL" id="KAJ3472045.1"/>
    </source>
</evidence>
<evidence type="ECO:0000313" key="2">
    <source>
        <dbReference type="Proteomes" id="UP001148737"/>
    </source>
</evidence>
<gene>
    <name evidence="1" type="ORF">NLG97_g11335</name>
</gene>
<dbReference type="Proteomes" id="UP001148737">
    <property type="component" value="Unassembled WGS sequence"/>
</dbReference>
<organism evidence="1 2">
    <name type="scientific">Lecanicillium saksenae</name>
    <dbReference type="NCBI Taxonomy" id="468837"/>
    <lineage>
        <taxon>Eukaryota</taxon>
        <taxon>Fungi</taxon>
        <taxon>Dikarya</taxon>
        <taxon>Ascomycota</taxon>
        <taxon>Pezizomycotina</taxon>
        <taxon>Sordariomycetes</taxon>
        <taxon>Hypocreomycetidae</taxon>
        <taxon>Hypocreales</taxon>
        <taxon>Cordycipitaceae</taxon>
        <taxon>Lecanicillium</taxon>
    </lineage>
</organism>
<proteinExistence type="predicted"/>